<gene>
    <name evidence="2" type="ORF">B0H16DRAFT_342574</name>
</gene>
<keyword evidence="1" id="KW-0732">Signal</keyword>
<dbReference type="Proteomes" id="UP001215598">
    <property type="component" value="Unassembled WGS sequence"/>
</dbReference>
<evidence type="ECO:0000313" key="3">
    <source>
        <dbReference type="Proteomes" id="UP001215598"/>
    </source>
</evidence>
<proteinExistence type="predicted"/>
<sequence length="108" mass="11805">MSTAAVYRHLGVFLFLSPLCALQNLDLESSSVSTQILFVTSRALGSVKSIVLDRHEMFIRGVVRALMSDPSLGVAGAFLVAGDRPRYVPPPYLETFFDAGVPHLALRR</sequence>
<accession>A0AAD7HMH4</accession>
<reference evidence="2" key="1">
    <citation type="submission" date="2023-03" db="EMBL/GenBank/DDBJ databases">
        <title>Massive genome expansion in bonnet fungi (Mycena s.s.) driven by repeated elements and novel gene families across ecological guilds.</title>
        <authorList>
            <consortium name="Lawrence Berkeley National Laboratory"/>
            <person name="Harder C.B."/>
            <person name="Miyauchi S."/>
            <person name="Viragh M."/>
            <person name="Kuo A."/>
            <person name="Thoen E."/>
            <person name="Andreopoulos B."/>
            <person name="Lu D."/>
            <person name="Skrede I."/>
            <person name="Drula E."/>
            <person name="Henrissat B."/>
            <person name="Morin E."/>
            <person name="Kohler A."/>
            <person name="Barry K."/>
            <person name="LaButti K."/>
            <person name="Morin E."/>
            <person name="Salamov A."/>
            <person name="Lipzen A."/>
            <person name="Mereny Z."/>
            <person name="Hegedus B."/>
            <person name="Baldrian P."/>
            <person name="Stursova M."/>
            <person name="Weitz H."/>
            <person name="Taylor A."/>
            <person name="Grigoriev I.V."/>
            <person name="Nagy L.G."/>
            <person name="Martin F."/>
            <person name="Kauserud H."/>
        </authorList>
    </citation>
    <scope>NUCLEOTIDE SEQUENCE</scope>
    <source>
        <strain evidence="2">CBHHK182m</strain>
    </source>
</reference>
<dbReference type="EMBL" id="JARKIB010000212">
    <property type="protein sequence ID" value="KAJ7723225.1"/>
    <property type="molecule type" value="Genomic_DNA"/>
</dbReference>
<dbReference type="AlphaFoldDB" id="A0AAD7HMH4"/>
<organism evidence="2 3">
    <name type="scientific">Mycena metata</name>
    <dbReference type="NCBI Taxonomy" id="1033252"/>
    <lineage>
        <taxon>Eukaryota</taxon>
        <taxon>Fungi</taxon>
        <taxon>Dikarya</taxon>
        <taxon>Basidiomycota</taxon>
        <taxon>Agaricomycotina</taxon>
        <taxon>Agaricomycetes</taxon>
        <taxon>Agaricomycetidae</taxon>
        <taxon>Agaricales</taxon>
        <taxon>Marasmiineae</taxon>
        <taxon>Mycenaceae</taxon>
        <taxon>Mycena</taxon>
    </lineage>
</organism>
<protein>
    <recommendedName>
        <fullName evidence="4">Secreted protein</fullName>
    </recommendedName>
</protein>
<name>A0AAD7HMH4_9AGAR</name>
<evidence type="ECO:0008006" key="4">
    <source>
        <dbReference type="Google" id="ProtNLM"/>
    </source>
</evidence>
<comment type="caution">
    <text evidence="2">The sequence shown here is derived from an EMBL/GenBank/DDBJ whole genome shotgun (WGS) entry which is preliminary data.</text>
</comment>
<keyword evidence="3" id="KW-1185">Reference proteome</keyword>
<evidence type="ECO:0000313" key="2">
    <source>
        <dbReference type="EMBL" id="KAJ7723225.1"/>
    </source>
</evidence>
<feature type="signal peptide" evidence="1">
    <location>
        <begin position="1"/>
        <end position="21"/>
    </location>
</feature>
<evidence type="ECO:0000256" key="1">
    <source>
        <dbReference type="SAM" id="SignalP"/>
    </source>
</evidence>
<feature type="chain" id="PRO_5042218710" description="Secreted protein" evidence="1">
    <location>
        <begin position="22"/>
        <end position="108"/>
    </location>
</feature>